<evidence type="ECO:0000313" key="1">
    <source>
        <dbReference type="EMBL" id="VEH16315.1"/>
    </source>
</evidence>
<reference evidence="1 2" key="1">
    <citation type="submission" date="2018-12" db="EMBL/GenBank/DDBJ databases">
        <authorList>
            <consortium name="Pathogen Informatics"/>
        </authorList>
    </citation>
    <scope>NUCLEOTIDE SEQUENCE [LARGE SCALE GENOMIC DNA]</scope>
    <source>
        <strain evidence="1 2">NCTC13071</strain>
    </source>
</reference>
<accession>A0A3S4X3C8</accession>
<dbReference type="Proteomes" id="UP000274578">
    <property type="component" value="Chromosome 1"/>
</dbReference>
<dbReference type="KEGG" id="poc:NCTC13071_02340"/>
<dbReference type="AlphaFoldDB" id="A0A3S4X3C8"/>
<name>A0A3S4X3C8_9BACT</name>
<organism evidence="1 2">
    <name type="scientific">Segatella oris</name>
    <dbReference type="NCBI Taxonomy" id="28135"/>
    <lineage>
        <taxon>Bacteria</taxon>
        <taxon>Pseudomonadati</taxon>
        <taxon>Bacteroidota</taxon>
        <taxon>Bacteroidia</taxon>
        <taxon>Bacteroidales</taxon>
        <taxon>Prevotellaceae</taxon>
        <taxon>Segatella</taxon>
    </lineage>
</organism>
<protein>
    <submittedName>
        <fullName evidence="1">Uncharacterized protein</fullName>
    </submittedName>
</protein>
<gene>
    <name evidence="1" type="ORF">NCTC13071_02340</name>
</gene>
<proteinExistence type="predicted"/>
<evidence type="ECO:0000313" key="2">
    <source>
        <dbReference type="Proteomes" id="UP000274578"/>
    </source>
</evidence>
<dbReference type="EMBL" id="LR134384">
    <property type="protein sequence ID" value="VEH16315.1"/>
    <property type="molecule type" value="Genomic_DNA"/>
</dbReference>
<sequence>MITFAAQVFYFQVCYETENDFFAERGWLKAY</sequence>